<dbReference type="RefSeq" id="WP_076343189.1">
    <property type="nucleotide sequence ID" value="NZ_CP019082.1"/>
</dbReference>
<keyword evidence="2 3" id="KW-0560">Oxidoreductase</keyword>
<dbReference type="PRINTS" id="PR00081">
    <property type="entry name" value="GDHRDH"/>
</dbReference>
<sequence length="274" mass="28616">MPPGARLDDQRCLIIGGTSGIGLATARRFLEEGARVVVCGRSAQGCEAAIPPLELFGPQNVHAITADAADPDAVDYLFQRTIDLLEGRIDVVFHVAGISGRRFGDGPLHECSVEGWDAVLGANARSTFLTNRAAVRQMLAQEPDAHGLRGTVLNMGSVLGWSPSPDLFGTYAYAASKGAIEAMTTAAAARYARDKIRFNLIAPGLIDTPMAARACGDPAILAYLAAKQPMAGGPGSAEDCAEAALYLCEPASRFLTGVVLNVDGGWCVSEGKSP</sequence>
<organism evidence="3 4">
    <name type="scientific">Paludisphaera borealis</name>
    <dbReference type="NCBI Taxonomy" id="1387353"/>
    <lineage>
        <taxon>Bacteria</taxon>
        <taxon>Pseudomonadati</taxon>
        <taxon>Planctomycetota</taxon>
        <taxon>Planctomycetia</taxon>
        <taxon>Isosphaerales</taxon>
        <taxon>Isosphaeraceae</taxon>
        <taxon>Paludisphaera</taxon>
    </lineage>
</organism>
<keyword evidence="4" id="KW-1185">Reference proteome</keyword>
<evidence type="ECO:0000256" key="2">
    <source>
        <dbReference type="ARBA" id="ARBA00023002"/>
    </source>
</evidence>
<dbReference type="STRING" id="1387353.BSF38_00355"/>
<protein>
    <submittedName>
        <fullName evidence="3">Glucose 1-dehydrogenase 1</fullName>
        <ecNumber evidence="3">1.1.1.47</ecNumber>
    </submittedName>
</protein>
<comment type="similarity">
    <text evidence="1">Belongs to the short-chain dehydrogenases/reductases (SDR) family.</text>
</comment>
<name>A0A1U7CJ85_9BACT</name>
<evidence type="ECO:0000313" key="3">
    <source>
        <dbReference type="EMBL" id="APW58943.1"/>
    </source>
</evidence>
<dbReference type="FunFam" id="3.40.50.720:FF:000084">
    <property type="entry name" value="Short-chain dehydrogenase reductase"/>
    <property type="match status" value="1"/>
</dbReference>
<dbReference type="GO" id="GO:0047936">
    <property type="term" value="F:glucose 1-dehydrogenase [NAD(P)+] activity"/>
    <property type="evidence" value="ECO:0007669"/>
    <property type="project" value="UniProtKB-EC"/>
</dbReference>
<dbReference type="PANTHER" id="PTHR43477">
    <property type="entry name" value="DIHYDROANTICAPSIN 7-DEHYDROGENASE"/>
    <property type="match status" value="1"/>
</dbReference>
<dbReference type="InterPro" id="IPR051122">
    <property type="entry name" value="SDR_DHRS6-like"/>
</dbReference>
<reference evidence="4" key="1">
    <citation type="submission" date="2016-12" db="EMBL/GenBank/DDBJ databases">
        <title>Comparative genomics of four Isosphaeraceae planctomycetes: a common pool of plasmids and glycoside hydrolase genes.</title>
        <authorList>
            <person name="Ivanova A."/>
        </authorList>
    </citation>
    <scope>NUCLEOTIDE SEQUENCE [LARGE SCALE GENOMIC DNA]</scope>
    <source>
        <strain evidence="4">PX4</strain>
    </source>
</reference>
<proteinExistence type="inferred from homology"/>
<dbReference type="AlphaFoldDB" id="A0A1U7CJ85"/>
<gene>
    <name evidence="3" type="primary">gdhI_1</name>
    <name evidence="3" type="ORF">BSF38_00355</name>
</gene>
<dbReference type="OrthoDB" id="9803333at2"/>
<dbReference type="KEGG" id="pbor:BSF38_00355"/>
<dbReference type="PRINTS" id="PR00080">
    <property type="entry name" value="SDRFAMILY"/>
</dbReference>
<evidence type="ECO:0000256" key="1">
    <source>
        <dbReference type="ARBA" id="ARBA00006484"/>
    </source>
</evidence>
<dbReference type="Gene3D" id="3.40.50.720">
    <property type="entry name" value="NAD(P)-binding Rossmann-like Domain"/>
    <property type="match status" value="1"/>
</dbReference>
<dbReference type="EC" id="1.1.1.47" evidence="3"/>
<evidence type="ECO:0000313" key="4">
    <source>
        <dbReference type="Proteomes" id="UP000186309"/>
    </source>
</evidence>
<dbReference type="Pfam" id="PF13561">
    <property type="entry name" value="adh_short_C2"/>
    <property type="match status" value="1"/>
</dbReference>
<dbReference type="InterPro" id="IPR036291">
    <property type="entry name" value="NAD(P)-bd_dom_sf"/>
</dbReference>
<dbReference type="SUPFAM" id="SSF51735">
    <property type="entry name" value="NAD(P)-binding Rossmann-fold domains"/>
    <property type="match status" value="1"/>
</dbReference>
<dbReference type="EMBL" id="CP019082">
    <property type="protein sequence ID" value="APW58943.1"/>
    <property type="molecule type" value="Genomic_DNA"/>
</dbReference>
<dbReference type="PANTHER" id="PTHR43477:SF1">
    <property type="entry name" value="DIHYDROANTICAPSIN 7-DEHYDROGENASE"/>
    <property type="match status" value="1"/>
</dbReference>
<dbReference type="Proteomes" id="UP000186309">
    <property type="component" value="Chromosome"/>
</dbReference>
<dbReference type="CDD" id="cd05233">
    <property type="entry name" value="SDR_c"/>
    <property type="match status" value="1"/>
</dbReference>
<dbReference type="InterPro" id="IPR002347">
    <property type="entry name" value="SDR_fam"/>
</dbReference>
<accession>A0A1U7CJ85</accession>